<dbReference type="HOGENOM" id="CLU_169594_0_0_0"/>
<evidence type="ECO:0008006" key="4">
    <source>
        <dbReference type="Google" id="ProtNLM"/>
    </source>
</evidence>
<keyword evidence="1" id="KW-0812">Transmembrane</keyword>
<feature type="transmembrane region" description="Helical" evidence="1">
    <location>
        <begin position="18"/>
        <end position="37"/>
    </location>
</feature>
<dbReference type="STRING" id="204669.Acid345_3205"/>
<keyword evidence="1" id="KW-1133">Transmembrane helix</keyword>
<reference evidence="2 3" key="1">
    <citation type="journal article" date="2009" name="Appl. Environ. Microbiol.">
        <title>Three genomes from the phylum Acidobacteria provide insight into the lifestyles of these microorganisms in soils.</title>
        <authorList>
            <person name="Ward N.L."/>
            <person name="Challacombe J.F."/>
            <person name="Janssen P.H."/>
            <person name="Henrissat B."/>
            <person name="Coutinho P.M."/>
            <person name="Wu M."/>
            <person name="Xie G."/>
            <person name="Haft D.H."/>
            <person name="Sait M."/>
            <person name="Badger J."/>
            <person name="Barabote R.D."/>
            <person name="Bradley B."/>
            <person name="Brettin T.S."/>
            <person name="Brinkac L.M."/>
            <person name="Bruce D."/>
            <person name="Creasy T."/>
            <person name="Daugherty S.C."/>
            <person name="Davidsen T.M."/>
            <person name="DeBoy R.T."/>
            <person name="Detter J.C."/>
            <person name="Dodson R.J."/>
            <person name="Durkin A.S."/>
            <person name="Ganapathy A."/>
            <person name="Gwinn-Giglio M."/>
            <person name="Han C.S."/>
            <person name="Khouri H."/>
            <person name="Kiss H."/>
            <person name="Kothari S.P."/>
            <person name="Madupu R."/>
            <person name="Nelson K.E."/>
            <person name="Nelson W.C."/>
            <person name="Paulsen I."/>
            <person name="Penn K."/>
            <person name="Ren Q."/>
            <person name="Rosovitz M.J."/>
            <person name="Selengut J.D."/>
            <person name="Shrivastava S."/>
            <person name="Sullivan S.A."/>
            <person name="Tapia R."/>
            <person name="Thompson L.S."/>
            <person name="Watkins K.L."/>
            <person name="Yang Q."/>
            <person name="Yu C."/>
            <person name="Zafar N."/>
            <person name="Zhou L."/>
            <person name="Kuske C.R."/>
        </authorList>
    </citation>
    <scope>NUCLEOTIDE SEQUENCE [LARGE SCALE GENOMIC DNA]</scope>
    <source>
        <strain evidence="2 3">Ellin345</strain>
    </source>
</reference>
<evidence type="ECO:0000313" key="3">
    <source>
        <dbReference type="Proteomes" id="UP000002432"/>
    </source>
</evidence>
<proteinExistence type="predicted"/>
<dbReference type="EnsemblBacteria" id="ABF42206">
    <property type="protein sequence ID" value="ABF42206"/>
    <property type="gene ID" value="Acid345_3205"/>
</dbReference>
<dbReference type="RefSeq" id="WP_011524005.1">
    <property type="nucleotide sequence ID" value="NC_008009.1"/>
</dbReference>
<dbReference type="EMBL" id="CP000360">
    <property type="protein sequence ID" value="ABF42206.1"/>
    <property type="molecule type" value="Genomic_DNA"/>
</dbReference>
<keyword evidence="1" id="KW-0472">Membrane</keyword>
<dbReference type="AlphaFoldDB" id="Q1ILP4"/>
<dbReference type="eggNOG" id="ENOG50339H2">
    <property type="taxonomic scope" value="Bacteria"/>
</dbReference>
<gene>
    <name evidence="2" type="ordered locus">Acid345_3205</name>
</gene>
<dbReference type="Proteomes" id="UP000002432">
    <property type="component" value="Chromosome"/>
</dbReference>
<accession>Q1ILP4</accession>
<protein>
    <recommendedName>
        <fullName evidence="4">C-type cytochrome biogenesis protein CcmI</fullName>
    </recommendedName>
</protein>
<organism evidence="2 3">
    <name type="scientific">Koribacter versatilis (strain Ellin345)</name>
    <dbReference type="NCBI Taxonomy" id="204669"/>
    <lineage>
        <taxon>Bacteria</taxon>
        <taxon>Pseudomonadati</taxon>
        <taxon>Acidobacteriota</taxon>
        <taxon>Terriglobia</taxon>
        <taxon>Terriglobales</taxon>
        <taxon>Candidatus Korobacteraceae</taxon>
        <taxon>Candidatus Korobacter</taxon>
    </lineage>
</organism>
<evidence type="ECO:0000313" key="2">
    <source>
        <dbReference type="EMBL" id="ABF42206.1"/>
    </source>
</evidence>
<evidence type="ECO:0000256" key="1">
    <source>
        <dbReference type="SAM" id="Phobius"/>
    </source>
</evidence>
<sequence>MTTLAAFQTQAGAGDGTVFILFGCFLFALSLFVYVFYQPGVVEHTPKKTRLSYLDERREAVYENLRDLSFEHKAGKLSDVDYEQQRQALESEAAVILAEMESIQAAQSAPRPEKA</sequence>
<name>Q1ILP4_KORVE</name>
<keyword evidence="3" id="KW-1185">Reference proteome</keyword>
<dbReference type="KEGG" id="aba:Acid345_3205"/>